<protein>
    <recommendedName>
        <fullName evidence="6">Glycine-rich domain-containing protein 1</fullName>
    </recommendedName>
</protein>
<dbReference type="AlphaFoldDB" id="A0A2I0WK36"/>
<evidence type="ECO:0008006" key="6">
    <source>
        <dbReference type="Google" id="ProtNLM"/>
    </source>
</evidence>
<reference evidence="4 5" key="2">
    <citation type="journal article" date="2017" name="Nature">
        <title>The Apostasia genome and the evolution of orchids.</title>
        <authorList>
            <person name="Zhang G.Q."/>
            <person name="Liu K.W."/>
            <person name="Li Z."/>
            <person name="Lohaus R."/>
            <person name="Hsiao Y.Y."/>
            <person name="Niu S.C."/>
            <person name="Wang J.Y."/>
            <person name="Lin Y.C."/>
            <person name="Xu Q."/>
            <person name="Chen L.J."/>
            <person name="Yoshida K."/>
            <person name="Fujiwara S."/>
            <person name="Wang Z.W."/>
            <person name="Zhang Y.Q."/>
            <person name="Mitsuda N."/>
            <person name="Wang M."/>
            <person name="Liu G.H."/>
            <person name="Pecoraro L."/>
            <person name="Huang H.X."/>
            <person name="Xiao X.J."/>
            <person name="Lin M."/>
            <person name="Wu X.Y."/>
            <person name="Wu W.L."/>
            <person name="Chen Y.Y."/>
            <person name="Chang S.B."/>
            <person name="Sakamoto S."/>
            <person name="Ohme-Takagi M."/>
            <person name="Yagi M."/>
            <person name="Zeng S.J."/>
            <person name="Shen C.Y."/>
            <person name="Yeh C.M."/>
            <person name="Luo Y.B."/>
            <person name="Tsai W.C."/>
            <person name="Van de Peer Y."/>
            <person name="Liu Z.J."/>
        </authorList>
    </citation>
    <scope>NUCLEOTIDE SEQUENCE [LARGE SCALE GENOMIC DNA]</scope>
    <source>
        <tissue evidence="4">The whole plant</tissue>
    </source>
</reference>
<gene>
    <name evidence="4" type="ORF">MA16_Dca006066</name>
</gene>
<keyword evidence="5" id="KW-1185">Reference proteome</keyword>
<feature type="compositionally biased region" description="Low complexity" evidence="1">
    <location>
        <begin position="748"/>
        <end position="762"/>
    </location>
</feature>
<sequence length="963" mass="107678">MEMEQESEWLEAQKIVVSVDLVAAAKQQLEFLAAIDRSRFLYEGPLLQRAIHRYKTCWLPLLARHTEFGDPDEYLTAPLDCEWVWHCHRLNPIQYKKDCEEFYGKVLDSKNVASTLQDKSKHLTAEIWANFYPNEPFELDWRSPLTGTTLNNHTETLNTITYDLVSAVKRQSSFYYQVCRPIMHDKRFLDGAAARYKGFLHLIKRNREKSTRYFYVPTYDIDLMWHSHQLQPISYQKDMVELLGKVLEHDDTDSDRTKGKKLDTGFSDTTKQWEDAYGLRYWRAGAMYRGFALPLVDATPLLSTYNQTNTLCPPNSKISLPLQHTMVVEVLLEIVGIKNLPANEKGNVFVSFCKKKPDMFLNGSSRLSIFSETGEKRAAGFECEPAGDLVLNVTTKSKPAKTIGTMSISLDELMDPNAELSVEKWFELKLNNRRANSKPVCLHVAASFTVPVSSPHVFKMLKLHPLSVNACRFPLPGMAQHMRSWTHLVDGYGNDIITLQMRKLKEAGGRKHSSWKRKIFGMTRLSRKLHLLAEYVDNTWFFKDSDLSLSIEQNTNGEGPMLELKSFGQNRRVPWCKQTSKCDSILRGVCWCETVLPNEGSLAGLREGDAKHALWSGFACLLAALLLSDKCVIDSYLATKFTRQRPRGVLYSASTGRSATWRLFWITSRRQRFASYHFGSLIVGGEKGIGRRRRRIEVGGKIVGLMSIAMESGAGIGGSGFARRIACVAIFDAAEMEERKRMDPSPSPVETTVASSTSTSSSIGKDSDEVGSQEDDREGEVQSAYKGPLLGTESLEESLPARRSISNFYTGKSKSFTSLSDVVASCDSAKDLAKEENSCTRKRKNLLALKIMLERPQNTLKSSGGGITKKLTAPTRSTLAIAAALSGSPRHSNGGENVNDLQQNALPPLPRLGKSVATTASEVVLSSPQQYSFPLRSFSLGDLSGMANLGSTIETGNVENNFE</sequence>
<evidence type="ECO:0000259" key="3">
    <source>
        <dbReference type="Pfam" id="PF25335"/>
    </source>
</evidence>
<dbReference type="Proteomes" id="UP000233837">
    <property type="component" value="Unassembled WGS sequence"/>
</dbReference>
<dbReference type="PANTHER" id="PTHR34365:SF7">
    <property type="entry name" value="GLYCINE-RICH DOMAIN-CONTAINING PROTEIN 1"/>
    <property type="match status" value="1"/>
</dbReference>
<reference evidence="4 5" key="1">
    <citation type="journal article" date="2016" name="Sci. Rep.">
        <title>The Dendrobium catenatum Lindl. genome sequence provides insights into polysaccharide synthase, floral development and adaptive evolution.</title>
        <authorList>
            <person name="Zhang G.Q."/>
            <person name="Xu Q."/>
            <person name="Bian C."/>
            <person name="Tsai W.C."/>
            <person name="Yeh C.M."/>
            <person name="Liu K.W."/>
            <person name="Yoshida K."/>
            <person name="Zhang L.S."/>
            <person name="Chang S.B."/>
            <person name="Chen F."/>
            <person name="Shi Y."/>
            <person name="Su Y.Y."/>
            <person name="Zhang Y.Q."/>
            <person name="Chen L.J."/>
            <person name="Yin Y."/>
            <person name="Lin M."/>
            <person name="Huang H."/>
            <person name="Deng H."/>
            <person name="Wang Z.W."/>
            <person name="Zhu S.L."/>
            <person name="Zhao X."/>
            <person name="Deng C."/>
            <person name="Niu S.C."/>
            <person name="Huang J."/>
            <person name="Wang M."/>
            <person name="Liu G.H."/>
            <person name="Yang H.J."/>
            <person name="Xiao X.J."/>
            <person name="Hsiao Y.Y."/>
            <person name="Wu W.L."/>
            <person name="Chen Y.Y."/>
            <person name="Mitsuda N."/>
            <person name="Ohme-Takagi M."/>
            <person name="Luo Y.B."/>
            <person name="Van de Peer Y."/>
            <person name="Liu Z.J."/>
        </authorList>
    </citation>
    <scope>NUCLEOTIDE SEQUENCE [LARGE SCALE GENOMIC DNA]</scope>
    <source>
        <tissue evidence="4">The whole plant</tissue>
    </source>
</reference>
<feature type="compositionally biased region" description="Acidic residues" evidence="1">
    <location>
        <begin position="769"/>
        <end position="778"/>
    </location>
</feature>
<feature type="domain" description="GRDP C2" evidence="2">
    <location>
        <begin position="325"/>
        <end position="450"/>
    </location>
</feature>
<name>A0A2I0WK36_9ASPA</name>
<organism evidence="4 5">
    <name type="scientific">Dendrobium catenatum</name>
    <dbReference type="NCBI Taxonomy" id="906689"/>
    <lineage>
        <taxon>Eukaryota</taxon>
        <taxon>Viridiplantae</taxon>
        <taxon>Streptophyta</taxon>
        <taxon>Embryophyta</taxon>
        <taxon>Tracheophyta</taxon>
        <taxon>Spermatophyta</taxon>
        <taxon>Magnoliopsida</taxon>
        <taxon>Liliopsida</taxon>
        <taxon>Asparagales</taxon>
        <taxon>Orchidaceae</taxon>
        <taxon>Epidendroideae</taxon>
        <taxon>Malaxideae</taxon>
        <taxon>Dendrobiinae</taxon>
        <taxon>Dendrobium</taxon>
    </lineage>
</organism>
<evidence type="ECO:0000259" key="2">
    <source>
        <dbReference type="Pfam" id="PF25334"/>
    </source>
</evidence>
<proteinExistence type="predicted"/>
<evidence type="ECO:0000313" key="5">
    <source>
        <dbReference type="Proteomes" id="UP000233837"/>
    </source>
</evidence>
<dbReference type="InterPro" id="IPR057458">
    <property type="entry name" value="GRDP_C2"/>
</dbReference>
<feature type="region of interest" description="Disordered" evidence="1">
    <location>
        <begin position="737"/>
        <end position="793"/>
    </location>
</feature>
<evidence type="ECO:0000256" key="1">
    <source>
        <dbReference type="SAM" id="MobiDB-lite"/>
    </source>
</evidence>
<dbReference type="Pfam" id="PF25334">
    <property type="entry name" value="C2_GRDP"/>
    <property type="match status" value="1"/>
</dbReference>
<dbReference type="PANTHER" id="PTHR34365">
    <property type="entry name" value="ENOLASE (DUF1399)"/>
    <property type="match status" value="1"/>
</dbReference>
<dbReference type="Pfam" id="PF07173">
    <property type="entry name" value="GRDP-like"/>
    <property type="match status" value="1"/>
</dbReference>
<dbReference type="Pfam" id="PF25335">
    <property type="entry name" value="GRDP_C"/>
    <property type="match status" value="1"/>
</dbReference>
<dbReference type="InterPro" id="IPR009836">
    <property type="entry name" value="GRDP-like"/>
</dbReference>
<dbReference type="EMBL" id="KZ502564">
    <property type="protein sequence ID" value="PKU76019.1"/>
    <property type="molecule type" value="Genomic_DNA"/>
</dbReference>
<feature type="domain" description="GRPD C-terminal" evidence="3">
    <location>
        <begin position="489"/>
        <end position="566"/>
    </location>
</feature>
<dbReference type="STRING" id="906689.A0A2I0WK36"/>
<evidence type="ECO:0000313" key="4">
    <source>
        <dbReference type="EMBL" id="PKU76019.1"/>
    </source>
</evidence>
<dbReference type="InterPro" id="IPR057518">
    <property type="entry name" value="GRDP_C"/>
</dbReference>
<accession>A0A2I0WK36</accession>